<gene>
    <name evidence="1" type="ORF">CIG21_04050</name>
</gene>
<sequence>MHTSRPDPDPDPAYVAAQTGQVIGAIVTDQPLELLAQQATTDTLTDAMGALVRFDGIVRDHDGGQRVRTLAYEAHPSATDELRRVAAEVAAAHPIRLFTAHRTGEVPIGQLAFLVLAASAHRGAAFDACEATADRVKSEVPVWKRQVMASGETQWVGIDG</sequence>
<evidence type="ECO:0000313" key="2">
    <source>
        <dbReference type="Proteomes" id="UP000215771"/>
    </source>
</evidence>
<dbReference type="Proteomes" id="UP000215771">
    <property type="component" value="Unassembled WGS sequence"/>
</dbReference>
<dbReference type="Pfam" id="PF02391">
    <property type="entry name" value="MoaE"/>
    <property type="match status" value="1"/>
</dbReference>
<dbReference type="PANTHER" id="PTHR23404">
    <property type="entry name" value="MOLYBDOPTERIN SYNTHASE RELATED"/>
    <property type="match status" value="1"/>
</dbReference>
<dbReference type="RefSeq" id="WP_095275969.1">
    <property type="nucleotide sequence ID" value="NZ_CP047655.1"/>
</dbReference>
<dbReference type="SUPFAM" id="SSF54690">
    <property type="entry name" value="Molybdopterin synthase subunit MoaE"/>
    <property type="match status" value="1"/>
</dbReference>
<dbReference type="CDD" id="cd00756">
    <property type="entry name" value="MoaE"/>
    <property type="match status" value="1"/>
</dbReference>
<proteinExistence type="predicted"/>
<protein>
    <submittedName>
        <fullName evidence="1">Molybdopterin converting factor</fullName>
    </submittedName>
</protein>
<dbReference type="InterPro" id="IPR036563">
    <property type="entry name" value="MoaE_sf"/>
</dbReference>
<reference evidence="1 2" key="1">
    <citation type="submission" date="2017-08" db="EMBL/GenBank/DDBJ databases">
        <authorList>
            <person name="de Groot N.N."/>
        </authorList>
    </citation>
    <scope>NUCLEOTIDE SEQUENCE [LARGE SCALE GENOMIC DNA]</scope>
    <source>
        <strain evidence="1 2">NBT06-6</strain>
    </source>
</reference>
<name>A0A269PEE7_9CORY</name>
<dbReference type="Gene3D" id="3.90.1170.40">
    <property type="entry name" value="Molybdopterin biosynthesis MoaE subunit"/>
    <property type="match status" value="1"/>
</dbReference>
<accession>A0A269PEE7</accession>
<dbReference type="AlphaFoldDB" id="A0A269PEE7"/>
<evidence type="ECO:0000313" key="1">
    <source>
        <dbReference type="EMBL" id="PAJ70486.1"/>
    </source>
</evidence>
<dbReference type="InterPro" id="IPR003448">
    <property type="entry name" value="Mopterin_biosynth_MoaE"/>
</dbReference>
<dbReference type="GO" id="GO:0006777">
    <property type="term" value="P:Mo-molybdopterin cofactor biosynthetic process"/>
    <property type="evidence" value="ECO:0007669"/>
    <property type="project" value="InterPro"/>
</dbReference>
<dbReference type="EMBL" id="NQMQ01000009">
    <property type="protein sequence ID" value="PAJ70486.1"/>
    <property type="molecule type" value="Genomic_DNA"/>
</dbReference>
<organism evidence="1 2">
    <name type="scientific">Corynebacterium hadale</name>
    <dbReference type="NCBI Taxonomy" id="2026255"/>
    <lineage>
        <taxon>Bacteria</taxon>
        <taxon>Bacillati</taxon>
        <taxon>Actinomycetota</taxon>
        <taxon>Actinomycetes</taxon>
        <taxon>Mycobacteriales</taxon>
        <taxon>Corynebacteriaceae</taxon>
        <taxon>Corynebacterium</taxon>
    </lineage>
</organism>
<comment type="caution">
    <text evidence="1">The sequence shown here is derived from an EMBL/GenBank/DDBJ whole genome shotgun (WGS) entry which is preliminary data.</text>
</comment>